<feature type="transmembrane region" description="Helical" evidence="1">
    <location>
        <begin position="727"/>
        <end position="744"/>
    </location>
</feature>
<dbReference type="InterPro" id="IPR045401">
    <property type="entry name" value="GAP1-M"/>
</dbReference>
<gene>
    <name evidence="4" type="ORF">HHU08_20300</name>
</gene>
<dbReference type="RefSeq" id="WP_169189151.1">
    <property type="nucleotide sequence ID" value="NZ_JABBPK010000001.1"/>
</dbReference>
<accession>A0A7Y0KB95</accession>
<evidence type="ECO:0000259" key="2">
    <source>
        <dbReference type="Pfam" id="PF20013"/>
    </source>
</evidence>
<dbReference type="Pfam" id="PF20014">
    <property type="entry name" value="GAP1-M"/>
    <property type="match status" value="1"/>
</dbReference>
<evidence type="ECO:0000313" key="4">
    <source>
        <dbReference type="EMBL" id="NMO79298.1"/>
    </source>
</evidence>
<feature type="domain" description="GTPase-associated protein 1 N-terminal" evidence="2">
    <location>
        <begin position="6"/>
        <end position="145"/>
    </location>
</feature>
<keyword evidence="5" id="KW-1185">Reference proteome</keyword>
<sequence>MGKSLIQQQIVTKDSKGLFLTGDGFDTIAVSPNVNERFVKKYLNPINTYHIPSDLKKSGEKEIAAYPPLFTFIQPETGELVLGKANFAPAESAKQKNRLFVHNYIIPAIRKEEWIHHSSNIFHIEHFYGLEDTEHLKEELEEIEHLAYTKENIFAKKQELFHVLQLDEKKFKELLFACITAVAENKRVYISFQASHDMQHKYAMWLLELLFLYMPYETRRLFGATTFHNEPEIMENVHVMFVEQGSIRLRNKAVENQFTFDLSQDKINGLNFKEEEHDYLHFAYEALVTATELDEFFIYCERALKGLDKQTKLTIQTYNSLFLLFYMEKLDYYFYDNDKVATLEMLLVFLQKKHREKLELVHIFKQVLHREELMKDASIVQDYLKLVLEIQKVVEHVDVVEFIVKTIAYYEGEAVCQSLWQILEKYPDTYQQVLSYMSDIFSYAEIIEDYLKHQFSFQHSLSKVLINIKNLLQINSSFEHNGTFLKSTKNRLVYEVKKNSHPISIVFEIVTYFQRSLPFESYKRMVLPDVKGQLLVQLQLEKVNLADVKHFGEIFLLEKEERSFEIKGWEKEKFEVLELLYTYFYLAFEQTQYVFRMASAPITAKACELAQDIIKENGLFKPYERFLLLFPGGMEGVEHRQVFSYIAIYGSEDEMLNYIEWSLKKFGTSPRFSHALKNYLITDRNSIWKKKEMKRELASIRSQSLKKLLKEVREQTANPGVKFFRKYGVLLIVVVILGVVGYFYPTLNGQ</sequence>
<comment type="caution">
    <text evidence="4">The sequence shown here is derived from an EMBL/GenBank/DDBJ whole genome shotgun (WGS) entry which is preliminary data.</text>
</comment>
<dbReference type="EMBL" id="JABBPK010000001">
    <property type="protein sequence ID" value="NMO79298.1"/>
    <property type="molecule type" value="Genomic_DNA"/>
</dbReference>
<dbReference type="Proteomes" id="UP000588491">
    <property type="component" value="Unassembled WGS sequence"/>
</dbReference>
<name>A0A7Y0KB95_9BACI</name>
<keyword evidence="1" id="KW-0472">Membrane</keyword>
<evidence type="ECO:0000256" key="1">
    <source>
        <dbReference type="SAM" id="Phobius"/>
    </source>
</evidence>
<evidence type="ECO:0000259" key="3">
    <source>
        <dbReference type="Pfam" id="PF20014"/>
    </source>
</evidence>
<keyword evidence="1" id="KW-1133">Transmembrane helix</keyword>
<dbReference type="Pfam" id="PF20013">
    <property type="entry name" value="GAP1-N2"/>
    <property type="match status" value="1"/>
</dbReference>
<proteinExistence type="predicted"/>
<protein>
    <submittedName>
        <fullName evidence="4">Uncharacterized protein</fullName>
    </submittedName>
</protein>
<feature type="domain" description="GTPase-associated protein 1 middle" evidence="3">
    <location>
        <begin position="163"/>
        <end position="263"/>
    </location>
</feature>
<reference evidence="4 5" key="1">
    <citation type="submission" date="2020-04" db="EMBL/GenBank/DDBJ databases">
        <title>Bacillus sp. UniB3 isolated from commercial digestive syrup.</title>
        <authorList>
            <person name="Thorat V."/>
            <person name="Kirdat K."/>
            <person name="Tiwarekar B."/>
            <person name="Yadav A."/>
        </authorList>
    </citation>
    <scope>NUCLEOTIDE SEQUENCE [LARGE SCALE GENOMIC DNA]</scope>
    <source>
        <strain evidence="4 5">UniB3</strain>
    </source>
</reference>
<organism evidence="4 5">
    <name type="scientific">Niallia alba</name>
    <dbReference type="NCBI Taxonomy" id="2729105"/>
    <lineage>
        <taxon>Bacteria</taxon>
        <taxon>Bacillati</taxon>
        <taxon>Bacillota</taxon>
        <taxon>Bacilli</taxon>
        <taxon>Bacillales</taxon>
        <taxon>Bacillaceae</taxon>
        <taxon>Niallia</taxon>
    </lineage>
</organism>
<keyword evidence="1" id="KW-0812">Transmembrane</keyword>
<dbReference type="InterPro" id="IPR045402">
    <property type="entry name" value="GAP1-N2"/>
</dbReference>
<evidence type="ECO:0000313" key="5">
    <source>
        <dbReference type="Proteomes" id="UP000588491"/>
    </source>
</evidence>
<dbReference type="AlphaFoldDB" id="A0A7Y0KB95"/>